<protein>
    <submittedName>
        <fullName evidence="4">Peptidoglycan-binding domain 1 protein</fullName>
    </submittedName>
</protein>
<evidence type="ECO:0000256" key="2">
    <source>
        <dbReference type="SAM" id="SignalP"/>
    </source>
</evidence>
<accession>A0A0G1K1G4</accession>
<comment type="caution">
    <text evidence="4">The sequence shown here is derived from an EMBL/GenBank/DDBJ whole genome shotgun (WGS) entry which is preliminary data.</text>
</comment>
<name>A0A0G1K1G4_9BACT</name>
<evidence type="ECO:0000313" key="5">
    <source>
        <dbReference type="Proteomes" id="UP000034736"/>
    </source>
</evidence>
<evidence type="ECO:0000256" key="1">
    <source>
        <dbReference type="SAM" id="Coils"/>
    </source>
</evidence>
<organism evidence="4 5">
    <name type="scientific">Candidatus Giovannonibacteria bacterium GW2011_GWA2_44_13b</name>
    <dbReference type="NCBI Taxonomy" id="1618647"/>
    <lineage>
        <taxon>Bacteria</taxon>
        <taxon>Candidatus Giovannoniibacteriota</taxon>
    </lineage>
</organism>
<dbReference type="InterPro" id="IPR036366">
    <property type="entry name" value="PGBDSf"/>
</dbReference>
<dbReference type="Gene3D" id="1.10.101.10">
    <property type="entry name" value="PGBD-like superfamily/PGBD"/>
    <property type="match status" value="1"/>
</dbReference>
<proteinExistence type="predicted"/>
<dbReference type="EMBL" id="LCHU01000006">
    <property type="protein sequence ID" value="KKT41604.1"/>
    <property type="molecule type" value="Genomic_DNA"/>
</dbReference>
<dbReference type="SUPFAM" id="SSF47090">
    <property type="entry name" value="PGBD-like"/>
    <property type="match status" value="1"/>
</dbReference>
<dbReference type="InterPro" id="IPR002477">
    <property type="entry name" value="Peptidoglycan-bd-like"/>
</dbReference>
<feature type="coiled-coil region" evidence="1">
    <location>
        <begin position="149"/>
        <end position="176"/>
    </location>
</feature>
<feature type="signal peptide" evidence="2">
    <location>
        <begin position="1"/>
        <end position="21"/>
    </location>
</feature>
<dbReference type="Pfam" id="PF01471">
    <property type="entry name" value="PG_binding_1"/>
    <property type="match status" value="1"/>
</dbReference>
<reference evidence="4 5" key="1">
    <citation type="journal article" date="2015" name="Nature">
        <title>rRNA introns, odd ribosomes, and small enigmatic genomes across a large radiation of phyla.</title>
        <authorList>
            <person name="Brown C.T."/>
            <person name="Hug L.A."/>
            <person name="Thomas B.C."/>
            <person name="Sharon I."/>
            <person name="Castelle C.J."/>
            <person name="Singh A."/>
            <person name="Wilkins M.J."/>
            <person name="Williams K.H."/>
            <person name="Banfield J.F."/>
        </authorList>
    </citation>
    <scope>NUCLEOTIDE SEQUENCE [LARGE SCALE GENOMIC DNA]</scope>
</reference>
<feature type="domain" description="Peptidoglycan binding-like" evidence="3">
    <location>
        <begin position="198"/>
        <end position="256"/>
    </location>
</feature>
<dbReference type="AlphaFoldDB" id="A0A0G1K1G4"/>
<evidence type="ECO:0000259" key="3">
    <source>
        <dbReference type="Pfam" id="PF01471"/>
    </source>
</evidence>
<keyword evidence="1" id="KW-0175">Coiled coil</keyword>
<dbReference type="InterPro" id="IPR036365">
    <property type="entry name" value="PGBD-like_sf"/>
</dbReference>
<evidence type="ECO:0000313" key="4">
    <source>
        <dbReference type="EMBL" id="KKT41604.1"/>
    </source>
</evidence>
<sequence length="262" mass="26613">MKIYQRIFLVGLLFAPVSVFAVTMTSDVTLQLADSYTLTHNSSYDSMVVNSDNFVFTLSNGQSAKLISADLRNFTVSPSGNGAQTCGSSSSEVVLSVASGVAATAITVTPSGSCTASAGGGGIIGGGGGGGSSAPYVPLQTPASTSGASAAQKALIEQLQSQIAALMAQIAALKGVPALPSMASPVAQIARTLAFGAQGNDVTLLQEYLAQDPSVYPEGIVSGYFGRLTSAAVKRFQKKHGIDQLGIVGPKTRAKLSELMGQ</sequence>
<dbReference type="STRING" id="1618647.UW30_C0006G0031"/>
<feature type="chain" id="PRO_5002537977" evidence="2">
    <location>
        <begin position="22"/>
        <end position="262"/>
    </location>
</feature>
<gene>
    <name evidence="4" type="ORF">UW30_C0006G0031</name>
</gene>
<keyword evidence="2" id="KW-0732">Signal</keyword>
<dbReference type="Proteomes" id="UP000034736">
    <property type="component" value="Unassembled WGS sequence"/>
</dbReference>